<comment type="caution">
    <text evidence="1">The sequence shown here is derived from an EMBL/GenBank/DDBJ whole genome shotgun (WGS) entry which is preliminary data.</text>
</comment>
<dbReference type="Proteomes" id="UP000260823">
    <property type="component" value="Unassembled WGS sequence"/>
</dbReference>
<dbReference type="AlphaFoldDB" id="A0A3E2NSY6"/>
<dbReference type="PROSITE" id="PS51257">
    <property type="entry name" value="PROKAR_LIPOPROTEIN"/>
    <property type="match status" value="1"/>
</dbReference>
<gene>
    <name evidence="1" type="ORF">DYU05_00320</name>
</gene>
<evidence type="ECO:0000313" key="2">
    <source>
        <dbReference type="Proteomes" id="UP000260823"/>
    </source>
</evidence>
<sequence>MKKLILFVTLAMYVFTSCKKDAVRSNLEPASTNTDSVISRTIKVNTVSPGSAVAVAYENGRYIAHLGFGDLDLGNIYFPSGDFIENEAVLQVDNYSAGGPYIAAPYTYLLGNSKIEYSADVKSFEKEWSKFFSGQVSSSVNPYPRPNIDNYVKNYYGQVGVYKGILVRSHSVASTVIIRESTFVPPTASNDYVVLGGIFDPVTNEVWTLYGKGGFIVKAVIYSNTGLIYPISLTGTYSGTQANYHIAGSITRTGYSPFSFDTYVSPM</sequence>
<organism evidence="1 2">
    <name type="scientific">Mucilaginibacter terrenus</name>
    <dbReference type="NCBI Taxonomy" id="2482727"/>
    <lineage>
        <taxon>Bacteria</taxon>
        <taxon>Pseudomonadati</taxon>
        <taxon>Bacteroidota</taxon>
        <taxon>Sphingobacteriia</taxon>
        <taxon>Sphingobacteriales</taxon>
        <taxon>Sphingobacteriaceae</taxon>
        <taxon>Mucilaginibacter</taxon>
    </lineage>
</organism>
<proteinExistence type="predicted"/>
<name>A0A3E2NSY6_9SPHI</name>
<dbReference type="EMBL" id="QWDE01000001">
    <property type="protein sequence ID" value="RFZ84118.1"/>
    <property type="molecule type" value="Genomic_DNA"/>
</dbReference>
<reference evidence="1 2" key="1">
    <citation type="submission" date="2018-08" db="EMBL/GenBank/DDBJ databases">
        <title>Mucilaginibacter terrae sp. nov., isolated from manganese diggings.</title>
        <authorList>
            <person name="Huang Y."/>
            <person name="Zhou Z."/>
        </authorList>
    </citation>
    <scope>NUCLEOTIDE SEQUENCE [LARGE SCALE GENOMIC DNA]</scope>
    <source>
        <strain evidence="1 2">ZH6</strain>
    </source>
</reference>
<accession>A0A3E2NSY6</accession>
<protein>
    <submittedName>
        <fullName evidence="1">Uncharacterized protein</fullName>
    </submittedName>
</protein>
<keyword evidence="2" id="KW-1185">Reference proteome</keyword>
<evidence type="ECO:0000313" key="1">
    <source>
        <dbReference type="EMBL" id="RFZ84118.1"/>
    </source>
</evidence>